<evidence type="ECO:0000256" key="5">
    <source>
        <dbReference type="SAM" id="SignalP"/>
    </source>
</evidence>
<dbReference type="PANTHER" id="PTHR30381">
    <property type="entry name" value="FLAGELLAR P-RING PERIPLASMIC PROTEIN FLGI"/>
    <property type="match status" value="1"/>
</dbReference>
<evidence type="ECO:0000256" key="2">
    <source>
        <dbReference type="ARBA" id="ARBA00004117"/>
    </source>
</evidence>
<feature type="signal peptide" evidence="5">
    <location>
        <begin position="1"/>
        <end position="39"/>
    </location>
</feature>
<comment type="caution">
    <text evidence="6">The sequence shown here is derived from an EMBL/GenBank/DDBJ whole genome shotgun (WGS) entry which is preliminary data.</text>
</comment>
<evidence type="ECO:0000313" key="6">
    <source>
        <dbReference type="EMBL" id="PQO41442.1"/>
    </source>
</evidence>
<accession>A0A2S8GAF9</accession>
<dbReference type="PANTHER" id="PTHR30381:SF0">
    <property type="entry name" value="FLAGELLAR P-RING PROTEIN"/>
    <property type="match status" value="1"/>
</dbReference>
<evidence type="ECO:0008006" key="8">
    <source>
        <dbReference type="Google" id="ProtNLM"/>
    </source>
</evidence>
<evidence type="ECO:0000256" key="4">
    <source>
        <dbReference type="ARBA" id="ARBA00023143"/>
    </source>
</evidence>
<keyword evidence="3 5" id="KW-0732">Signal</keyword>
<dbReference type="GO" id="GO:0030288">
    <property type="term" value="C:outer membrane-bounded periplasmic space"/>
    <property type="evidence" value="ECO:0007669"/>
    <property type="project" value="InterPro"/>
</dbReference>
<evidence type="ECO:0000256" key="3">
    <source>
        <dbReference type="ARBA" id="ARBA00022729"/>
    </source>
</evidence>
<gene>
    <name evidence="6" type="ORF">C5Y93_30475</name>
</gene>
<organism evidence="6 7">
    <name type="scientific">Blastopirellula marina</name>
    <dbReference type="NCBI Taxonomy" id="124"/>
    <lineage>
        <taxon>Bacteria</taxon>
        <taxon>Pseudomonadati</taxon>
        <taxon>Planctomycetota</taxon>
        <taxon>Planctomycetia</taxon>
        <taxon>Pirellulales</taxon>
        <taxon>Pirellulaceae</taxon>
        <taxon>Blastopirellula</taxon>
    </lineage>
</organism>
<evidence type="ECO:0000256" key="1">
    <source>
        <dbReference type="ARBA" id="ARBA00002591"/>
    </source>
</evidence>
<evidence type="ECO:0000313" key="7">
    <source>
        <dbReference type="Proteomes" id="UP000237819"/>
    </source>
</evidence>
<feature type="chain" id="PRO_5015419241" description="Flagellar P-ring protein" evidence="5">
    <location>
        <begin position="40"/>
        <end position="392"/>
    </location>
</feature>
<dbReference type="GO" id="GO:0009428">
    <property type="term" value="C:bacterial-type flagellum basal body, distal rod, P ring"/>
    <property type="evidence" value="ECO:0007669"/>
    <property type="project" value="InterPro"/>
</dbReference>
<dbReference type="AlphaFoldDB" id="A0A2S8GAF9"/>
<dbReference type="GO" id="GO:0005198">
    <property type="term" value="F:structural molecule activity"/>
    <property type="evidence" value="ECO:0007669"/>
    <property type="project" value="InterPro"/>
</dbReference>
<dbReference type="Pfam" id="PF02119">
    <property type="entry name" value="FlgI"/>
    <property type="match status" value="2"/>
</dbReference>
<dbReference type="PRINTS" id="PR01010">
    <property type="entry name" value="FLGPRINGFLGI"/>
</dbReference>
<dbReference type="InterPro" id="IPR001782">
    <property type="entry name" value="Flag_FlgI"/>
</dbReference>
<dbReference type="Proteomes" id="UP000237819">
    <property type="component" value="Unassembled WGS sequence"/>
</dbReference>
<reference evidence="6 7" key="1">
    <citation type="submission" date="2018-02" db="EMBL/GenBank/DDBJ databases">
        <title>Comparative genomes isolates from brazilian mangrove.</title>
        <authorList>
            <person name="Araujo J.E."/>
            <person name="Taketani R.G."/>
            <person name="Silva M.C.P."/>
            <person name="Loureco M.V."/>
            <person name="Andreote F.D."/>
        </authorList>
    </citation>
    <scope>NUCLEOTIDE SEQUENCE [LARGE SCALE GENOMIC DNA]</scope>
    <source>
        <strain evidence="6 7">Nap-Phe MGV</strain>
    </source>
</reference>
<keyword evidence="4" id="KW-0975">Bacterial flagellum</keyword>
<comment type="subcellular location">
    <subcellularLocation>
        <location evidence="2">Bacterial flagellum basal body</location>
    </subcellularLocation>
</comment>
<name>A0A2S8GAF9_9BACT</name>
<comment type="function">
    <text evidence="1">Assembles around the rod to form the L-ring and probably protects the motor/basal body from shearing forces during rotation.</text>
</comment>
<dbReference type="EMBL" id="PUHZ01000026">
    <property type="protein sequence ID" value="PQO41442.1"/>
    <property type="molecule type" value="Genomic_DNA"/>
</dbReference>
<protein>
    <recommendedName>
        <fullName evidence="8">Flagellar P-ring protein</fullName>
    </recommendedName>
</protein>
<proteinExistence type="predicted"/>
<sequence>MGRLEVVLDRKSKTMNAAMKHAALLTFALITASTVAAQAQTTQAPAPQPLVAERFQITQPLSTFVRVKGQEENYLQGIGLVVGLKGTGDKALTPTHKALALVLRHLGANSGAGPEGEFLPETLKTVTNTALVIVRARIPAEGAEEGDMIDCEVSSLGAKSLEGGSLAISTLQGPNPHDKTVWAMATGNLEIFSKAVPTNARIKSGCRIEKTVRNAFVSKDNKIYLVLNDGYKDWQMAQEVVFSVGNLLQVGQGSSSNSQIARALDQKTIEVQIPPQYQSDPVFFVSILMDTPIVDKQLNNKVVINKSSGVIVVGSDVEIGPDVVTHNGIKIETIDPESTKFVPLNTQPAYATRLKDLVDALNTLKVPAEDVIDIIVAIHHQGKLYGELVFVN</sequence>
<dbReference type="GO" id="GO:0071973">
    <property type="term" value="P:bacterial-type flagellum-dependent cell motility"/>
    <property type="evidence" value="ECO:0007669"/>
    <property type="project" value="InterPro"/>
</dbReference>